<dbReference type="InterPro" id="IPR050796">
    <property type="entry name" value="SCF_F-box_component"/>
</dbReference>
<sequence length="226" mass="26585">MCKIIGSIPPENIPKLPYVSYNWYNSCKRSYVITDHSEQSREKHYKHILFCVPDPNDMALPFFMQIDPFINDYETRKTFTRVPSIFNNDRLNYVGTDECVICFHSRDMDSIGCFFLWNPLTDQCLTLSLLNGATSASVMRCGFSFDHNYEQFSIFLMWSTRHDRTQSFVSNFCSNSREWTVVAKAEYPADFLFKTTIIMNGYIYWLSTNKDNRTMTAMCYLRTTFI</sequence>
<feature type="domain" description="F-box associated beta-propeller type 3" evidence="1">
    <location>
        <begin position="48"/>
        <end position="219"/>
    </location>
</feature>
<dbReference type="PANTHER" id="PTHR31672:SF13">
    <property type="entry name" value="F-BOX PROTEIN CPR30-LIKE"/>
    <property type="match status" value="1"/>
</dbReference>
<protein>
    <submittedName>
        <fullName evidence="2">F-box/kelch-repeat protein</fullName>
    </submittedName>
</protein>
<organism evidence="2 3">
    <name type="scientific">Senna tora</name>
    <dbReference type="NCBI Taxonomy" id="362788"/>
    <lineage>
        <taxon>Eukaryota</taxon>
        <taxon>Viridiplantae</taxon>
        <taxon>Streptophyta</taxon>
        <taxon>Embryophyta</taxon>
        <taxon>Tracheophyta</taxon>
        <taxon>Spermatophyta</taxon>
        <taxon>Magnoliopsida</taxon>
        <taxon>eudicotyledons</taxon>
        <taxon>Gunneridae</taxon>
        <taxon>Pentapetalae</taxon>
        <taxon>rosids</taxon>
        <taxon>fabids</taxon>
        <taxon>Fabales</taxon>
        <taxon>Fabaceae</taxon>
        <taxon>Caesalpinioideae</taxon>
        <taxon>Cassia clade</taxon>
        <taxon>Senna</taxon>
    </lineage>
</organism>
<accession>A0A834T0A2</accession>
<name>A0A834T0A2_9FABA</name>
<evidence type="ECO:0000259" key="1">
    <source>
        <dbReference type="Pfam" id="PF08268"/>
    </source>
</evidence>
<evidence type="ECO:0000313" key="3">
    <source>
        <dbReference type="Proteomes" id="UP000634136"/>
    </source>
</evidence>
<gene>
    <name evidence="2" type="ORF">G2W53_033241</name>
</gene>
<comment type="caution">
    <text evidence="2">The sequence shown here is derived from an EMBL/GenBank/DDBJ whole genome shotgun (WGS) entry which is preliminary data.</text>
</comment>
<dbReference type="AlphaFoldDB" id="A0A834T0A2"/>
<dbReference type="PANTHER" id="PTHR31672">
    <property type="entry name" value="BNACNNG10540D PROTEIN"/>
    <property type="match status" value="1"/>
</dbReference>
<dbReference type="Pfam" id="PF08268">
    <property type="entry name" value="FBA_3"/>
    <property type="match status" value="1"/>
</dbReference>
<dbReference type="InterPro" id="IPR017451">
    <property type="entry name" value="F-box-assoc_interact_dom"/>
</dbReference>
<dbReference type="OrthoDB" id="1372290at2759"/>
<dbReference type="InterPro" id="IPR013187">
    <property type="entry name" value="F-box-assoc_dom_typ3"/>
</dbReference>
<reference evidence="2" key="1">
    <citation type="submission" date="2020-09" db="EMBL/GenBank/DDBJ databases">
        <title>Genome-Enabled Discovery of Anthraquinone Biosynthesis in Senna tora.</title>
        <authorList>
            <person name="Kang S.-H."/>
            <person name="Pandey R.P."/>
            <person name="Lee C.-M."/>
            <person name="Sim J.-S."/>
            <person name="Jeong J.-T."/>
            <person name="Choi B.-S."/>
            <person name="Jung M."/>
            <person name="Ginzburg D."/>
            <person name="Zhao K."/>
            <person name="Won S.Y."/>
            <person name="Oh T.-J."/>
            <person name="Yu Y."/>
            <person name="Kim N.-H."/>
            <person name="Lee O.R."/>
            <person name="Lee T.-H."/>
            <person name="Bashyal P."/>
            <person name="Kim T.-S."/>
            <person name="Lee W.-H."/>
            <person name="Kawkins C."/>
            <person name="Kim C.-K."/>
            <person name="Kim J.S."/>
            <person name="Ahn B.O."/>
            <person name="Rhee S.Y."/>
            <person name="Sohng J.K."/>
        </authorList>
    </citation>
    <scope>NUCLEOTIDE SEQUENCE</scope>
    <source>
        <tissue evidence="2">Leaf</tissue>
    </source>
</reference>
<dbReference type="EMBL" id="JAAIUW010000010">
    <property type="protein sequence ID" value="KAF7812265.1"/>
    <property type="molecule type" value="Genomic_DNA"/>
</dbReference>
<proteinExistence type="predicted"/>
<evidence type="ECO:0000313" key="2">
    <source>
        <dbReference type="EMBL" id="KAF7812265.1"/>
    </source>
</evidence>
<keyword evidence="3" id="KW-1185">Reference proteome</keyword>
<dbReference type="Proteomes" id="UP000634136">
    <property type="component" value="Unassembled WGS sequence"/>
</dbReference>
<dbReference type="NCBIfam" id="TIGR01640">
    <property type="entry name" value="F_box_assoc_1"/>
    <property type="match status" value="1"/>
</dbReference>